<feature type="transmembrane region" description="Helical" evidence="5">
    <location>
        <begin position="21"/>
        <end position="40"/>
    </location>
</feature>
<feature type="domain" description="Histidine kinase" evidence="6">
    <location>
        <begin position="236"/>
        <end position="451"/>
    </location>
</feature>
<keyword evidence="5" id="KW-0472">Membrane</keyword>
<dbReference type="Pfam" id="PF02518">
    <property type="entry name" value="HATPase_c"/>
    <property type="match status" value="1"/>
</dbReference>
<dbReference type="PROSITE" id="PS50109">
    <property type="entry name" value="HIS_KIN"/>
    <property type="match status" value="1"/>
</dbReference>
<evidence type="ECO:0000256" key="2">
    <source>
        <dbReference type="ARBA" id="ARBA00012438"/>
    </source>
</evidence>
<gene>
    <name evidence="7" type="ORF">QWZ14_14490</name>
</gene>
<keyword evidence="4" id="KW-0175">Coiled coil</keyword>
<dbReference type="PANTHER" id="PTHR43065">
    <property type="entry name" value="SENSOR HISTIDINE KINASE"/>
    <property type="match status" value="1"/>
</dbReference>
<evidence type="ECO:0000313" key="7">
    <source>
        <dbReference type="EMBL" id="MDN3565573.1"/>
    </source>
</evidence>
<evidence type="ECO:0000313" key="8">
    <source>
        <dbReference type="Proteomes" id="UP001529369"/>
    </source>
</evidence>
<evidence type="ECO:0000256" key="3">
    <source>
        <dbReference type="ARBA" id="ARBA00022553"/>
    </source>
</evidence>
<comment type="caution">
    <text evidence="7">The sequence shown here is derived from an EMBL/GenBank/DDBJ whole genome shotgun (WGS) entry which is preliminary data.</text>
</comment>
<dbReference type="RefSeq" id="WP_290317420.1">
    <property type="nucleotide sequence ID" value="NZ_JAUFPN010000150.1"/>
</dbReference>
<proteinExistence type="predicted"/>
<dbReference type="PRINTS" id="PR00344">
    <property type="entry name" value="BCTRLSENSOR"/>
</dbReference>
<keyword evidence="8" id="KW-1185">Reference proteome</keyword>
<dbReference type="InterPro" id="IPR036097">
    <property type="entry name" value="HisK_dim/P_sf"/>
</dbReference>
<dbReference type="Gene3D" id="1.10.287.130">
    <property type="match status" value="1"/>
</dbReference>
<dbReference type="CDD" id="cd00082">
    <property type="entry name" value="HisKA"/>
    <property type="match status" value="1"/>
</dbReference>
<comment type="catalytic activity">
    <reaction evidence="1">
        <text>ATP + protein L-histidine = ADP + protein N-phospho-L-histidine.</text>
        <dbReference type="EC" id="2.7.13.3"/>
    </reaction>
</comment>
<feature type="transmembrane region" description="Helical" evidence="5">
    <location>
        <begin position="134"/>
        <end position="152"/>
    </location>
</feature>
<dbReference type="InterPro" id="IPR003661">
    <property type="entry name" value="HisK_dim/P_dom"/>
</dbReference>
<accession>A0ABT8A7T1</accession>
<sequence length="451" mass="46768">MSPALEIRAERLATVFRQVPLAVGVSVVNAAIMVALLGAVLPPAGLAAWFAAGLGLGALRLLAWRAHARDAAPAARLARWEAAGCILAALAGLLWGGGAAWLWPASETHQMLWVFVVGGMCAGAAALHYAHLPTVLCFTLCAGGPIAGRLAAEGTGRGLAAGAMIGVFLLALTISCRRSSAQFGEYQRLRVALLEQRRELEALDARLRAEVAEHRTTEASLRQAQKMEAIGQLTGGIAHDFNNLLTVVLGSLALLRKRLPPCDARIARLLDNAAEGATRGAALTQRLLAFSRRQTLHPAAVDLPRLVQGMSDLLRQSLGPAHVLRTRFPPGLAAACVDANQLELALLNLAQNARDAMPDGGTIDITAEPQRLGAGEVPGLAPGCYLALAVADHGSGMDAETLARATEPFFTTKGIGRGTGLGLPMVQGLAAQSGGAFALRSAPGAGTVATL</sequence>
<dbReference type="SMART" id="SM00388">
    <property type="entry name" value="HisKA"/>
    <property type="match status" value="1"/>
</dbReference>
<dbReference type="Pfam" id="PF00512">
    <property type="entry name" value="HisKA"/>
    <property type="match status" value="1"/>
</dbReference>
<feature type="transmembrane region" description="Helical" evidence="5">
    <location>
        <begin position="158"/>
        <end position="176"/>
    </location>
</feature>
<dbReference type="InterPro" id="IPR004358">
    <property type="entry name" value="Sig_transdc_His_kin-like_C"/>
</dbReference>
<dbReference type="InterPro" id="IPR036890">
    <property type="entry name" value="HATPase_C_sf"/>
</dbReference>
<dbReference type="Gene3D" id="3.30.565.10">
    <property type="entry name" value="Histidine kinase-like ATPase, C-terminal domain"/>
    <property type="match status" value="1"/>
</dbReference>
<dbReference type="GO" id="GO:0005524">
    <property type="term" value="F:ATP binding"/>
    <property type="evidence" value="ECO:0007669"/>
    <property type="project" value="UniProtKB-KW"/>
</dbReference>
<keyword evidence="7" id="KW-0067">ATP-binding</keyword>
<feature type="transmembrane region" description="Helical" evidence="5">
    <location>
        <begin position="84"/>
        <end position="104"/>
    </location>
</feature>
<dbReference type="PANTHER" id="PTHR43065:SF49">
    <property type="entry name" value="HISTIDINE KINASE"/>
    <property type="match status" value="1"/>
</dbReference>
<evidence type="ECO:0000256" key="1">
    <source>
        <dbReference type="ARBA" id="ARBA00000085"/>
    </source>
</evidence>
<dbReference type="InterPro" id="IPR005467">
    <property type="entry name" value="His_kinase_dom"/>
</dbReference>
<protein>
    <recommendedName>
        <fullName evidence="2">histidine kinase</fullName>
        <ecNumber evidence="2">2.7.13.3</ecNumber>
    </recommendedName>
</protein>
<evidence type="ECO:0000256" key="5">
    <source>
        <dbReference type="SAM" id="Phobius"/>
    </source>
</evidence>
<name>A0ABT8A7T1_9PROT</name>
<feature type="coiled-coil region" evidence="4">
    <location>
        <begin position="186"/>
        <end position="213"/>
    </location>
</feature>
<dbReference type="InterPro" id="IPR003594">
    <property type="entry name" value="HATPase_dom"/>
</dbReference>
<dbReference type="EC" id="2.7.13.3" evidence="2"/>
<feature type="non-terminal residue" evidence="7">
    <location>
        <position position="451"/>
    </location>
</feature>
<keyword evidence="5" id="KW-1133">Transmembrane helix</keyword>
<keyword evidence="7" id="KW-0547">Nucleotide-binding</keyword>
<feature type="transmembrane region" description="Helical" evidence="5">
    <location>
        <begin position="46"/>
        <end position="63"/>
    </location>
</feature>
<evidence type="ECO:0000259" key="6">
    <source>
        <dbReference type="PROSITE" id="PS50109"/>
    </source>
</evidence>
<dbReference type="SUPFAM" id="SSF55874">
    <property type="entry name" value="ATPase domain of HSP90 chaperone/DNA topoisomerase II/histidine kinase"/>
    <property type="match status" value="1"/>
</dbReference>
<reference evidence="8" key="1">
    <citation type="journal article" date="2019" name="Int. J. Syst. Evol. Microbiol.">
        <title>The Global Catalogue of Microorganisms (GCM) 10K type strain sequencing project: providing services to taxonomists for standard genome sequencing and annotation.</title>
        <authorList>
            <consortium name="The Broad Institute Genomics Platform"/>
            <consortium name="The Broad Institute Genome Sequencing Center for Infectious Disease"/>
            <person name="Wu L."/>
            <person name="Ma J."/>
        </authorList>
    </citation>
    <scope>NUCLEOTIDE SEQUENCE [LARGE SCALE GENOMIC DNA]</scope>
    <source>
        <strain evidence="8">CECT 7131</strain>
    </source>
</reference>
<dbReference type="SUPFAM" id="SSF47384">
    <property type="entry name" value="Homodimeric domain of signal transducing histidine kinase"/>
    <property type="match status" value="1"/>
</dbReference>
<keyword evidence="5" id="KW-0812">Transmembrane</keyword>
<dbReference type="SMART" id="SM00387">
    <property type="entry name" value="HATPase_c"/>
    <property type="match status" value="1"/>
</dbReference>
<dbReference type="EMBL" id="JAUFPN010000150">
    <property type="protein sequence ID" value="MDN3565573.1"/>
    <property type="molecule type" value="Genomic_DNA"/>
</dbReference>
<keyword evidence="3" id="KW-0597">Phosphoprotein</keyword>
<dbReference type="Proteomes" id="UP001529369">
    <property type="component" value="Unassembled WGS sequence"/>
</dbReference>
<evidence type="ECO:0000256" key="4">
    <source>
        <dbReference type="SAM" id="Coils"/>
    </source>
</evidence>
<organism evidence="7 8">
    <name type="scientific">Paeniroseomonas aquatica</name>
    <dbReference type="NCBI Taxonomy" id="373043"/>
    <lineage>
        <taxon>Bacteria</taxon>
        <taxon>Pseudomonadati</taxon>
        <taxon>Pseudomonadota</taxon>
        <taxon>Alphaproteobacteria</taxon>
        <taxon>Acetobacterales</taxon>
        <taxon>Acetobacteraceae</taxon>
        <taxon>Paeniroseomonas</taxon>
    </lineage>
</organism>